<evidence type="ECO:0000256" key="1">
    <source>
        <dbReference type="SAM" id="MobiDB-lite"/>
    </source>
</evidence>
<feature type="region of interest" description="Disordered" evidence="1">
    <location>
        <begin position="204"/>
        <end position="235"/>
    </location>
</feature>
<dbReference type="InterPro" id="IPR011011">
    <property type="entry name" value="Znf_FYVE_PHD"/>
</dbReference>
<feature type="compositionally biased region" description="Polar residues" evidence="1">
    <location>
        <begin position="210"/>
        <end position="220"/>
    </location>
</feature>
<accession>A0AAD7EAN5</accession>
<dbReference type="EMBL" id="JARIHO010000092">
    <property type="protein sequence ID" value="KAJ7306646.1"/>
    <property type="molecule type" value="Genomic_DNA"/>
</dbReference>
<organism evidence="2 3">
    <name type="scientific">Mycena albidolilacea</name>
    <dbReference type="NCBI Taxonomy" id="1033008"/>
    <lineage>
        <taxon>Eukaryota</taxon>
        <taxon>Fungi</taxon>
        <taxon>Dikarya</taxon>
        <taxon>Basidiomycota</taxon>
        <taxon>Agaricomycotina</taxon>
        <taxon>Agaricomycetes</taxon>
        <taxon>Agaricomycetidae</taxon>
        <taxon>Agaricales</taxon>
        <taxon>Marasmiineae</taxon>
        <taxon>Mycenaceae</taxon>
        <taxon>Mycena</taxon>
    </lineage>
</organism>
<sequence length="1676" mass="185649">MSNDLSKPQEKLHKSLRDKGSGREMELNVQQFGAMDGLDGFASRPHPEPPPLQRPRKYPRTQGPSSSGLLGEAQANPRFAGPNSADGLPMQPYPQAFRPNQSDLPSTFSQNPMNAQNIHGPGFNPWMANFPGHWNTPGYQTPAFPYHNQWYPGFNPYYPHSSGPAPPAFAPPGYPPPLPTPVGPQPVFPPVASATPSNSAVPIPAINPANDESVQPSSAPHTGASAHDHTEASVSDYPTGYVRRECIAGEEGRKWNHNKWVFRSSGTVQHEGNAAEMRLCLGVFRCSGCGRLTRPKTQTAARNQQQKKGCTERTCRIDTYLIHDTCDARTFQYKINRYGQLILVWEHYGDHSAHARPPGGTLSKAQEDQVDIQVMRKHDANAHELRTGDPGPGSIPLPTIAPTLAAPSSARYQVAQSQVRLGINTGSSKGGLAVMSSFADLVKRLSTPFIIDSSLSGPVYMTFQTPFMDTVLREAVESWILDLAEGPEASRHGFVTDGDHTFFRHGPLLASCAFNSTTREWIPILYSWINGQDKAHHRPHFAHIFQSIIKHAGNRFSRQLLLCVMDFSGAQRGAHAEAYADAIISTMPHFSLLSQEAQDAERRQLVLEAEKGELGCHVHFWRSADQVRKTHSLIPPESAGTFEKSLRELLSPMTTSARFDEVVSMLKSTFPAIKHWLSWWERRPIASMIFPAKSSVDPALAAKAPSTTNPVEHQHSLLHHAVGKDQELIPGIEKLFLHVREMENKYNAIKEGHFNAGNARNRRPQKAPVYAENDGRAPDTVAALAAAAAAEANAIPALPVPALPLDLTTQYSPCLLQSFKWDPPNSCFFDTPLELWFRAFALWSAPERVDFLKSLPSHSALAKFFYIFQRRLLWIESSSSDFASNYDFSLCQSQARLMIFDRWKLYESRDTYGNATSWLHHAIQDCGTSISVQLNFKLEHLLSGTCPSGHPSLVALHGIPIVLPLNHFDLRVARAKFGPTTSLTEYFATAIPRIFMGSNMISGSALVHSLPASRCKHMDCLAQFQPQDIETRWPRILHINPDTGSQPALPITRAFTVSDGSGRSVGYRMVGTMSFDSERQHYIAKIMIDDQSFSYDGLCRGGALVPLGSLDMMCLPDPCAVMWVYHRISTADTTIRSIDEVISAHAESSSIFSNFPPASPALTIVNTPRNIANPADLPDVDSAVPAVSSGTGIEPAPFPFNETPPRDLPNPKAWCYGCRQSAAGGDKAVLHCADCGSVHHLKCAMEVNPDLDLETEWYCNVCFTPKPVAWSDDLLGKYLMCQTNPCSSFYPARVAGTTSAGMVRMEWYPDNVYDKMEQNAETEFLCSREECATVAAKDPTVCYDKNNVGTIKWPPRLQEDAAQLYCYDNPEISAALTQSRQGIIDIILANDTTVHPIISDYHEWMLDAPQSKETRHADDFSRKFSSIRLLPGDASLIDVHTAHVLEAVTANVPESSEVFRQRAVNFASILFQLVVLRLYLRRPAQDDVRIYFLARKFTPKELQSVDEGDPLGRAKHGKVVRHLTVPEAVLQTPEDSSEEEPMPPRFCKMGIILRKTAAARIPAGFWLATAYDHQGLEFEWDLPASTHPTDTEKPSILPQSNPSPLSDAQSPQMEVEPAAEPDGMSVSDLNKGQSGLKRHREVDWEDEDGHERRPSAMVDTRVLRRSTRSRTRGRGT</sequence>
<evidence type="ECO:0000313" key="3">
    <source>
        <dbReference type="Proteomes" id="UP001218218"/>
    </source>
</evidence>
<evidence type="ECO:0008006" key="4">
    <source>
        <dbReference type="Google" id="ProtNLM"/>
    </source>
</evidence>
<feature type="region of interest" description="Disordered" evidence="1">
    <location>
        <begin position="1582"/>
        <end position="1676"/>
    </location>
</feature>
<keyword evidence="3" id="KW-1185">Reference proteome</keyword>
<feature type="compositionally biased region" description="Polar residues" evidence="1">
    <location>
        <begin position="1597"/>
        <end position="1612"/>
    </location>
</feature>
<dbReference type="SUPFAM" id="SSF57903">
    <property type="entry name" value="FYVE/PHD zinc finger"/>
    <property type="match status" value="1"/>
</dbReference>
<name>A0AAD7EAN5_9AGAR</name>
<proteinExistence type="predicted"/>
<dbReference type="CDD" id="cd15489">
    <property type="entry name" value="PHD_SF"/>
    <property type="match status" value="1"/>
</dbReference>
<dbReference type="Proteomes" id="UP001218218">
    <property type="component" value="Unassembled WGS sequence"/>
</dbReference>
<evidence type="ECO:0000313" key="2">
    <source>
        <dbReference type="EMBL" id="KAJ7306646.1"/>
    </source>
</evidence>
<comment type="caution">
    <text evidence="2">The sequence shown here is derived from an EMBL/GenBank/DDBJ whole genome shotgun (WGS) entry which is preliminary data.</text>
</comment>
<reference evidence="2" key="1">
    <citation type="submission" date="2023-03" db="EMBL/GenBank/DDBJ databases">
        <title>Massive genome expansion in bonnet fungi (Mycena s.s.) driven by repeated elements and novel gene families across ecological guilds.</title>
        <authorList>
            <consortium name="Lawrence Berkeley National Laboratory"/>
            <person name="Harder C.B."/>
            <person name="Miyauchi S."/>
            <person name="Viragh M."/>
            <person name="Kuo A."/>
            <person name="Thoen E."/>
            <person name="Andreopoulos B."/>
            <person name="Lu D."/>
            <person name="Skrede I."/>
            <person name="Drula E."/>
            <person name="Henrissat B."/>
            <person name="Morin E."/>
            <person name="Kohler A."/>
            <person name="Barry K."/>
            <person name="LaButti K."/>
            <person name="Morin E."/>
            <person name="Salamov A."/>
            <person name="Lipzen A."/>
            <person name="Mereny Z."/>
            <person name="Hegedus B."/>
            <person name="Baldrian P."/>
            <person name="Stursova M."/>
            <person name="Weitz H."/>
            <person name="Taylor A."/>
            <person name="Grigoriev I.V."/>
            <person name="Nagy L.G."/>
            <person name="Martin F."/>
            <person name="Kauserud H."/>
        </authorList>
    </citation>
    <scope>NUCLEOTIDE SEQUENCE</scope>
    <source>
        <strain evidence="2">CBHHK002</strain>
    </source>
</reference>
<gene>
    <name evidence="2" type="ORF">DFH08DRAFT_1054285</name>
</gene>
<feature type="compositionally biased region" description="Basic and acidic residues" evidence="1">
    <location>
        <begin position="7"/>
        <end position="26"/>
    </location>
</feature>
<feature type="compositionally biased region" description="Basic residues" evidence="1">
    <location>
        <begin position="1663"/>
        <end position="1676"/>
    </location>
</feature>
<feature type="region of interest" description="Disordered" evidence="1">
    <location>
        <begin position="1"/>
        <end position="90"/>
    </location>
</feature>
<protein>
    <recommendedName>
        <fullName evidence="4">PHD-type domain-containing protein</fullName>
    </recommendedName>
</protein>